<name>A0A2V3U0A3_9HYPH</name>
<evidence type="ECO:0000313" key="2">
    <source>
        <dbReference type="Proteomes" id="UP000248021"/>
    </source>
</evidence>
<dbReference type="EMBL" id="QJJK01000011">
    <property type="protein sequence ID" value="PXW54671.1"/>
    <property type="molecule type" value="Genomic_DNA"/>
</dbReference>
<gene>
    <name evidence="1" type="ORF">C7450_111203</name>
</gene>
<accession>A0A2V3U0A3</accession>
<dbReference type="RefSeq" id="WP_110377127.1">
    <property type="nucleotide sequence ID" value="NZ_CAKNFM010000006.1"/>
</dbReference>
<comment type="caution">
    <text evidence="1">The sequence shown here is derived from an EMBL/GenBank/DDBJ whole genome shotgun (WGS) entry which is preliminary data.</text>
</comment>
<keyword evidence="2" id="KW-1185">Reference proteome</keyword>
<evidence type="ECO:0000313" key="1">
    <source>
        <dbReference type="EMBL" id="PXW54671.1"/>
    </source>
</evidence>
<organism evidence="1 2">
    <name type="scientific">Chelatococcus asaccharovorans</name>
    <dbReference type="NCBI Taxonomy" id="28210"/>
    <lineage>
        <taxon>Bacteria</taxon>
        <taxon>Pseudomonadati</taxon>
        <taxon>Pseudomonadota</taxon>
        <taxon>Alphaproteobacteria</taxon>
        <taxon>Hyphomicrobiales</taxon>
        <taxon>Chelatococcaceae</taxon>
        <taxon>Chelatococcus</taxon>
    </lineage>
</organism>
<sequence>MTDYPDIRAVGASIEVELEQGVTLVAYIGDEAVAGEIEQLWRVRHNLAAAAAHVSHQLSQMDRRRHVDRDLRRVLADLRLQIDKLETIYGVQCE</sequence>
<dbReference type="Proteomes" id="UP000248021">
    <property type="component" value="Unassembled WGS sequence"/>
</dbReference>
<protein>
    <submittedName>
        <fullName evidence="1">Uncharacterized protein</fullName>
    </submittedName>
</protein>
<dbReference type="AlphaFoldDB" id="A0A2V3U0A3"/>
<reference evidence="1 2" key="1">
    <citation type="submission" date="2018-05" db="EMBL/GenBank/DDBJ databases">
        <title>Genomic Encyclopedia of Type Strains, Phase IV (KMG-IV): sequencing the most valuable type-strain genomes for metagenomic binning, comparative biology and taxonomic classification.</title>
        <authorList>
            <person name="Goeker M."/>
        </authorList>
    </citation>
    <scope>NUCLEOTIDE SEQUENCE [LARGE SCALE GENOMIC DNA]</scope>
    <source>
        <strain evidence="1 2">DSM 6462</strain>
    </source>
</reference>
<proteinExistence type="predicted"/>